<feature type="non-terminal residue" evidence="1">
    <location>
        <position position="120"/>
    </location>
</feature>
<sequence length="120" mass="14217">MPPLEPSQIDYLNGLCYNYSMMNTKTCVTCQNRPVDTLHGQYCGSCRLRSYREKRAVRKPRRQRQGPRYLTKGGYALVWIEEDQTYQPEHRLVMARHLKRCLLPWELVHHKGVRVKGIKN</sequence>
<name>A0A0F8YLS4_9ZZZZ</name>
<proteinExistence type="predicted"/>
<dbReference type="AlphaFoldDB" id="A0A0F8YLS4"/>
<organism evidence="1">
    <name type="scientific">marine sediment metagenome</name>
    <dbReference type="NCBI Taxonomy" id="412755"/>
    <lineage>
        <taxon>unclassified sequences</taxon>
        <taxon>metagenomes</taxon>
        <taxon>ecological metagenomes</taxon>
    </lineage>
</organism>
<dbReference type="EMBL" id="LAZR01068760">
    <property type="protein sequence ID" value="KKK49036.1"/>
    <property type="molecule type" value="Genomic_DNA"/>
</dbReference>
<evidence type="ECO:0000313" key="1">
    <source>
        <dbReference type="EMBL" id="KKK49036.1"/>
    </source>
</evidence>
<protein>
    <submittedName>
        <fullName evidence="1">Uncharacterized protein</fullName>
    </submittedName>
</protein>
<gene>
    <name evidence="1" type="ORF">LCGC14_3139100</name>
</gene>
<comment type="caution">
    <text evidence="1">The sequence shown here is derived from an EMBL/GenBank/DDBJ whole genome shotgun (WGS) entry which is preliminary data.</text>
</comment>
<accession>A0A0F8YLS4</accession>
<reference evidence="1" key="1">
    <citation type="journal article" date="2015" name="Nature">
        <title>Complex archaea that bridge the gap between prokaryotes and eukaryotes.</title>
        <authorList>
            <person name="Spang A."/>
            <person name="Saw J.H."/>
            <person name="Jorgensen S.L."/>
            <person name="Zaremba-Niedzwiedzka K."/>
            <person name="Martijn J."/>
            <person name="Lind A.E."/>
            <person name="van Eijk R."/>
            <person name="Schleper C."/>
            <person name="Guy L."/>
            <person name="Ettema T.J."/>
        </authorList>
    </citation>
    <scope>NUCLEOTIDE SEQUENCE</scope>
</reference>